<keyword evidence="5 9" id="KW-0732">Signal</keyword>
<proteinExistence type="predicted"/>
<feature type="signal peptide" evidence="9">
    <location>
        <begin position="1"/>
        <end position="21"/>
    </location>
</feature>
<evidence type="ECO:0000256" key="1">
    <source>
        <dbReference type="ARBA" id="ARBA00002523"/>
    </source>
</evidence>
<evidence type="ECO:0000256" key="2">
    <source>
        <dbReference type="ARBA" id="ARBA00004609"/>
    </source>
</evidence>
<dbReference type="Pfam" id="PF13206">
    <property type="entry name" value="VSG_B"/>
    <property type="match status" value="2"/>
</dbReference>
<dbReference type="GO" id="GO:0098552">
    <property type="term" value="C:side of membrane"/>
    <property type="evidence" value="ECO:0007669"/>
    <property type="project" value="UniProtKB-KW"/>
</dbReference>
<evidence type="ECO:0000256" key="8">
    <source>
        <dbReference type="ARBA" id="ARBA00023288"/>
    </source>
</evidence>
<evidence type="ECO:0000313" key="11">
    <source>
        <dbReference type="EMBL" id="CCD16430.1"/>
    </source>
</evidence>
<keyword evidence="6" id="KW-0472">Membrane</keyword>
<protein>
    <submittedName>
        <fullName evidence="11">Variant surface glycoprotein</fullName>
    </submittedName>
</protein>
<evidence type="ECO:0000256" key="5">
    <source>
        <dbReference type="ARBA" id="ARBA00022729"/>
    </source>
</evidence>
<reference evidence="12" key="1">
    <citation type="submission" date="2011-07" db="EMBL/GenBank/DDBJ databases">
        <title>Divergent evolution of antigenic variation in African trypanosomes.</title>
        <authorList>
            <person name="Jackson A.P."/>
            <person name="Berry A."/>
            <person name="Allison H.C."/>
            <person name="Burton P."/>
            <person name="Anderson J."/>
            <person name="Aslett M."/>
            <person name="Brown R."/>
            <person name="Corton N."/>
            <person name="Harris D."/>
            <person name="Hauser H."/>
            <person name="Gamble J."/>
            <person name="Gilderthorp R."/>
            <person name="McQuillan J."/>
            <person name="Quail M.A."/>
            <person name="Sanders M."/>
            <person name="Van Tonder A."/>
            <person name="Ginger M.L."/>
            <person name="Donelson J.E."/>
            <person name="Field M.C."/>
            <person name="Barry J.D."/>
            <person name="Berriman M."/>
            <person name="Hertz-Fowler C."/>
        </authorList>
    </citation>
    <scope>NUCLEOTIDE SEQUENCE [LARGE SCALE GENOMIC DNA]</scope>
    <source>
        <strain evidence="12">IL3000</strain>
    </source>
</reference>
<evidence type="ECO:0000256" key="3">
    <source>
        <dbReference type="ARBA" id="ARBA00022475"/>
    </source>
</evidence>
<comment type="function">
    <text evidence="1">VSG forms a coat on the surface of the parasite. The trypanosome evades the immune response of the host by expressing a series of antigenically distinct VSGs from an estimated 1000 VSG genes.</text>
</comment>
<name>F9WGJ4_TRYCI</name>
<comment type="caution">
    <text evidence="11">The sequence shown here is derived from an EMBL/GenBank/DDBJ whole genome shotgun (WGS) entry which is preliminary data.</text>
</comment>
<keyword evidence="3" id="KW-1003">Cell membrane</keyword>
<dbReference type="AlphaFoldDB" id="F9WGJ4"/>
<dbReference type="Proteomes" id="UP000000702">
    <property type="component" value="Unassembled WGS sequence"/>
</dbReference>
<evidence type="ECO:0000256" key="9">
    <source>
        <dbReference type="SAM" id="SignalP"/>
    </source>
</evidence>
<dbReference type="InterPro" id="IPR025932">
    <property type="entry name" value="Trypano_VSG_B_N_dom"/>
</dbReference>
<reference evidence="11 12" key="2">
    <citation type="journal article" date="2012" name="Proc. Natl. Acad. Sci. U.S.A.">
        <title>Antigenic diversity is generated by distinct evolutionary mechanisms in African trypanosome species.</title>
        <authorList>
            <person name="Jackson A.P."/>
            <person name="Berry A."/>
            <person name="Aslett M."/>
            <person name="Allison H.C."/>
            <person name="Burton P."/>
            <person name="Vavrova-Anderson J."/>
            <person name="Brown R."/>
            <person name="Browne H."/>
            <person name="Corton N."/>
            <person name="Hauser H."/>
            <person name="Gamble J."/>
            <person name="Gilderthorp R."/>
            <person name="Marcello L."/>
            <person name="McQuillan J."/>
            <person name="Otto T.D."/>
            <person name="Quail M.A."/>
            <person name="Sanders M.J."/>
            <person name="van Tonder A."/>
            <person name="Ginger M.L."/>
            <person name="Field M.C."/>
            <person name="Barry J.D."/>
            <person name="Hertz-Fowler C."/>
            <person name="Berriman M."/>
        </authorList>
    </citation>
    <scope>NUCLEOTIDE SEQUENCE [LARGE SCALE GENOMIC DNA]</scope>
    <source>
        <strain evidence="11 12">IL3000</strain>
    </source>
</reference>
<evidence type="ECO:0000256" key="4">
    <source>
        <dbReference type="ARBA" id="ARBA00022622"/>
    </source>
</evidence>
<sequence length="438" mass="48259">MSFFKNVVAFLVMAVGSFVSGQVEVSKEDNIEPFSLLCRIYNVAKNPPINYVYLQEADKIVDEIDALNKSLLEEKRHNEEENSGNNSEASVKPIVTRETALAQLSLNQITQRAHKILEDIRKINVEKKIEEAKAEFHKVIFGENGNESELDQGALNGVNERADACGKPGGGTKGSHAGNNLVVDFFCLCVQRQDGQGAKQVCGFYVGSIYENGLLGWNESRPIGSSTMWASIKGGCGKYMQQHPKSTSEARHTLDQFLKHLKTGGVYSQIKCDPGPPSNCRKENDVIVVDSNREAGTLGTGLIVNNTTELTCSGKKGGWKKSDKNVHAGGICVYYGKENLEGNINWLQKFKSALCIVDVANNQSASIHRALQKLQMILHRAEEIYETAKVITEVKKPVGIPKALQNASGNLTVHNTTRISSYSYNTNFCFIPPWVLFL</sequence>
<keyword evidence="7" id="KW-0325">Glycoprotein</keyword>
<evidence type="ECO:0000256" key="7">
    <source>
        <dbReference type="ARBA" id="ARBA00023180"/>
    </source>
</evidence>
<feature type="domain" description="Trypanosome variant surface glycoprotein B-type N-terminal" evidence="10">
    <location>
        <begin position="97"/>
        <end position="264"/>
    </location>
</feature>
<gene>
    <name evidence="11" type="ORF">TCIL3000_0_13510</name>
</gene>
<evidence type="ECO:0000313" key="12">
    <source>
        <dbReference type="Proteomes" id="UP000000702"/>
    </source>
</evidence>
<evidence type="ECO:0000259" key="10">
    <source>
        <dbReference type="Pfam" id="PF13206"/>
    </source>
</evidence>
<keyword evidence="12" id="KW-1185">Reference proteome</keyword>
<accession>F9WGJ4</accession>
<keyword evidence="8" id="KW-0449">Lipoprotein</keyword>
<feature type="chain" id="PRO_5003395031" evidence="9">
    <location>
        <begin position="22"/>
        <end position="438"/>
    </location>
</feature>
<dbReference type="GO" id="GO:0005886">
    <property type="term" value="C:plasma membrane"/>
    <property type="evidence" value="ECO:0007669"/>
    <property type="project" value="UniProtKB-SubCell"/>
</dbReference>
<keyword evidence="4" id="KW-0336">GPI-anchor</keyword>
<comment type="subcellular location">
    <subcellularLocation>
        <location evidence="2">Cell membrane</location>
        <topology evidence="2">Lipid-anchor</topology>
        <topology evidence="2">GPI-anchor</topology>
    </subcellularLocation>
</comment>
<feature type="domain" description="Trypanosome variant surface glycoprotein B-type N-terminal" evidence="10">
    <location>
        <begin position="20"/>
        <end position="87"/>
    </location>
</feature>
<evidence type="ECO:0000256" key="6">
    <source>
        <dbReference type="ARBA" id="ARBA00023136"/>
    </source>
</evidence>
<organism evidence="11 12">
    <name type="scientific">Trypanosoma congolense (strain IL3000)</name>
    <dbReference type="NCBI Taxonomy" id="1068625"/>
    <lineage>
        <taxon>Eukaryota</taxon>
        <taxon>Discoba</taxon>
        <taxon>Euglenozoa</taxon>
        <taxon>Kinetoplastea</taxon>
        <taxon>Metakinetoplastina</taxon>
        <taxon>Trypanosomatida</taxon>
        <taxon>Trypanosomatidae</taxon>
        <taxon>Trypanosoma</taxon>
        <taxon>Nannomonas</taxon>
    </lineage>
</organism>
<dbReference type="EMBL" id="CAEQ01002278">
    <property type="protein sequence ID" value="CCD16430.1"/>
    <property type="molecule type" value="Genomic_DNA"/>
</dbReference>
<dbReference type="VEuPathDB" id="TriTrypDB:TcIL3000_0_13510"/>